<dbReference type="STRING" id="1276258.SAPIS_v1c02400"/>
<dbReference type="EMBL" id="CP006682">
    <property type="protein sequence ID" value="AHB36086.1"/>
    <property type="molecule type" value="Genomic_DNA"/>
</dbReference>
<dbReference type="KEGG" id="sapi:SAPIS_v1c02400"/>
<dbReference type="OrthoDB" id="399039at2"/>
<dbReference type="PANTHER" id="PTHR43031">
    <property type="entry name" value="FAD-DEPENDENT OXIDOREDUCTASE"/>
    <property type="match status" value="1"/>
</dbReference>
<accession>V5RJ19</accession>
<dbReference type="SUPFAM" id="SSF52821">
    <property type="entry name" value="Rhodanese/Cell cycle control phosphatase"/>
    <property type="match status" value="1"/>
</dbReference>
<organism evidence="2 3">
    <name type="scientific">Spiroplasma apis B31</name>
    <dbReference type="NCBI Taxonomy" id="1276258"/>
    <lineage>
        <taxon>Bacteria</taxon>
        <taxon>Bacillati</taxon>
        <taxon>Mycoplasmatota</taxon>
        <taxon>Mollicutes</taxon>
        <taxon>Entomoplasmatales</taxon>
        <taxon>Spiroplasmataceae</taxon>
        <taxon>Spiroplasma</taxon>
    </lineage>
</organism>
<dbReference type="PROSITE" id="PS50206">
    <property type="entry name" value="RHODANESE_3"/>
    <property type="match status" value="1"/>
</dbReference>
<dbReference type="AlphaFoldDB" id="V5RJ19"/>
<gene>
    <name evidence="2" type="ORF">SAPIS_v1c02400</name>
</gene>
<dbReference type="SMART" id="SM00450">
    <property type="entry name" value="RHOD"/>
    <property type="match status" value="1"/>
</dbReference>
<dbReference type="InterPro" id="IPR001763">
    <property type="entry name" value="Rhodanese-like_dom"/>
</dbReference>
<feature type="domain" description="Rhodanese" evidence="1">
    <location>
        <begin position="11"/>
        <end position="98"/>
    </location>
</feature>
<dbReference type="Proteomes" id="UP000018550">
    <property type="component" value="Chromosome"/>
</dbReference>
<dbReference type="PATRIC" id="fig|1276258.3.peg.234"/>
<dbReference type="InterPro" id="IPR036873">
    <property type="entry name" value="Rhodanese-like_dom_sf"/>
</dbReference>
<sequence length="99" mass="11585">MGINVTDYNEIKDQVLTIDVRTVLEVKTLAKLDWAVNYEMNYLHSNYEEILKNHENKKIITVCNAGNRSSQAAQFLREKGYDADYLDGGIYRYMKIFKK</sequence>
<protein>
    <recommendedName>
        <fullName evidence="1">Rhodanese domain-containing protein</fullName>
    </recommendedName>
</protein>
<dbReference type="RefSeq" id="WP_023789020.1">
    <property type="nucleotide sequence ID" value="NC_022998.1"/>
</dbReference>
<dbReference type="InterPro" id="IPR050229">
    <property type="entry name" value="GlpE_sulfurtransferase"/>
</dbReference>
<evidence type="ECO:0000259" key="1">
    <source>
        <dbReference type="PROSITE" id="PS50206"/>
    </source>
</evidence>
<dbReference type="HOGENOM" id="CLU_089574_13_2_14"/>
<proteinExistence type="predicted"/>
<evidence type="ECO:0000313" key="2">
    <source>
        <dbReference type="EMBL" id="AHB36086.1"/>
    </source>
</evidence>
<dbReference type="CDD" id="cd00158">
    <property type="entry name" value="RHOD"/>
    <property type="match status" value="1"/>
</dbReference>
<dbReference type="Pfam" id="PF00581">
    <property type="entry name" value="Rhodanese"/>
    <property type="match status" value="1"/>
</dbReference>
<keyword evidence="3" id="KW-1185">Reference proteome</keyword>
<dbReference type="Gene3D" id="3.40.250.10">
    <property type="entry name" value="Rhodanese-like domain"/>
    <property type="match status" value="1"/>
</dbReference>
<dbReference type="PANTHER" id="PTHR43031:SF16">
    <property type="entry name" value="OXIDOREDUCTASE"/>
    <property type="match status" value="1"/>
</dbReference>
<reference evidence="2 3" key="1">
    <citation type="journal article" date="2014" name="Genome Announc.">
        <title>Complete Genome Sequence of Spiroplasma apis B31T (ATCC 33834), a Bacterium Associated with May Disease of Honeybees (Apis mellifera).</title>
        <authorList>
            <person name="Ku C."/>
            <person name="Lo W.S."/>
            <person name="Chen L.L."/>
            <person name="Kuo C.H."/>
        </authorList>
    </citation>
    <scope>NUCLEOTIDE SEQUENCE [LARGE SCALE GENOMIC DNA]</scope>
    <source>
        <strain evidence="2">B31</strain>
    </source>
</reference>
<name>V5RJ19_SPIAP</name>
<evidence type="ECO:0000313" key="3">
    <source>
        <dbReference type="Proteomes" id="UP000018550"/>
    </source>
</evidence>